<reference evidence="3 5" key="2">
    <citation type="submission" date="2016-09" db="EMBL/GenBank/DDBJ databases">
        <authorList>
            <consortium name="Pathogen Informatics"/>
            <person name="Sun Q."/>
            <person name="Inoue M."/>
        </authorList>
    </citation>
    <scope>NUCLEOTIDE SEQUENCE [LARGE SCALE GENOMIC DNA]</scope>
    <source>
        <strain evidence="3 5">82C</strain>
    </source>
</reference>
<comment type="function">
    <text evidence="1">May bind long-chain fatty acids, such as palmitate, and may play a role in lipid transport or fatty acid metabolism.</text>
</comment>
<dbReference type="PROSITE" id="PS51482">
    <property type="entry name" value="DEGV"/>
    <property type="match status" value="1"/>
</dbReference>
<dbReference type="InterPro" id="IPR003797">
    <property type="entry name" value="DegV"/>
</dbReference>
<evidence type="ECO:0000313" key="3">
    <source>
        <dbReference type="EMBL" id="SCS30326.1"/>
    </source>
</evidence>
<dbReference type="EMBL" id="FMPI01000001">
    <property type="protein sequence ID" value="SCS30326.1"/>
    <property type="molecule type" value="Genomic_DNA"/>
</dbReference>
<dbReference type="GO" id="GO:0008289">
    <property type="term" value="F:lipid binding"/>
    <property type="evidence" value="ECO:0007669"/>
    <property type="project" value="UniProtKB-KW"/>
</dbReference>
<proteinExistence type="predicted"/>
<dbReference type="PANTHER" id="PTHR33434">
    <property type="entry name" value="DEGV DOMAIN-CONTAINING PROTEIN DR_1986-RELATED"/>
    <property type="match status" value="1"/>
</dbReference>
<keyword evidence="2" id="KW-0446">Lipid-binding</keyword>
<evidence type="ECO:0000256" key="2">
    <source>
        <dbReference type="ARBA" id="ARBA00023121"/>
    </source>
</evidence>
<dbReference type="AlphaFoldDB" id="A0A1D4HI66"/>
<evidence type="ECO:0000313" key="5">
    <source>
        <dbReference type="Proteomes" id="UP000095412"/>
    </source>
</evidence>
<dbReference type="Gene3D" id="3.40.50.10170">
    <property type="match status" value="1"/>
</dbReference>
<dbReference type="Proteomes" id="UP000095768">
    <property type="component" value="Unassembled WGS sequence"/>
</dbReference>
<organism evidence="4 6">
    <name type="scientific">Staphylococcus caeli</name>
    <dbReference type="NCBI Taxonomy" id="2201815"/>
    <lineage>
        <taxon>Bacteria</taxon>
        <taxon>Bacillati</taxon>
        <taxon>Bacillota</taxon>
        <taxon>Bacilli</taxon>
        <taxon>Bacillales</taxon>
        <taxon>Staphylococcaceae</taxon>
        <taxon>Staphylococcus</taxon>
    </lineage>
</organism>
<evidence type="ECO:0000313" key="4">
    <source>
        <dbReference type="EMBL" id="SCS36859.1"/>
    </source>
</evidence>
<protein>
    <submittedName>
        <fullName evidence="4">EDD, DegV family domain protein</fullName>
    </submittedName>
</protein>
<dbReference type="InterPro" id="IPR043168">
    <property type="entry name" value="DegV_C"/>
</dbReference>
<dbReference type="NCBIfam" id="TIGR00762">
    <property type="entry name" value="DegV"/>
    <property type="match status" value="1"/>
</dbReference>
<dbReference type="Proteomes" id="UP000095412">
    <property type="component" value="Unassembled WGS sequence"/>
</dbReference>
<sequence length="287" mass="31962">MKIAVLTDSTSYLSQTLIDKYNIRIAPLSVTFDSGENFVENASISTDEFYERMKTSATIPTTSQPAIGDFLEHFEQLREEGYTDVICVFLSSGISGCYQTATQAGEMVDNIEVHTFDSKLAAMVEGAYVLKVIEMIEQGYEPTTILDELHEIRNRTGAVLMVDDLKNLQKSGRITGAQAWIGTMLKMKPVLKFDNGKIVPDEKVRTKKRALRKMIEKVINEVKDLETATLFVIEGDIAEDSDWVQQELEANYPQYNVYRSSFGPVVAAHLGSGGIGLGYFGSKLRTN</sequence>
<dbReference type="OrthoDB" id="9775494at2"/>
<evidence type="ECO:0000313" key="6">
    <source>
        <dbReference type="Proteomes" id="UP000095768"/>
    </source>
</evidence>
<dbReference type="RefSeq" id="WP_069994410.1">
    <property type="nucleotide sequence ID" value="NZ_FMPG01000001.1"/>
</dbReference>
<reference evidence="4 6" key="1">
    <citation type="submission" date="2016-09" db="EMBL/GenBank/DDBJ databases">
        <authorList>
            <consortium name="Pathogen Informatics"/>
        </authorList>
    </citation>
    <scope>NUCLEOTIDE SEQUENCE [LARGE SCALE GENOMIC DNA]</scope>
    <source>
        <strain evidence="4 6">82B</strain>
    </source>
</reference>
<name>A0A1D4HI66_9STAP</name>
<dbReference type="SUPFAM" id="SSF82549">
    <property type="entry name" value="DAK1/DegV-like"/>
    <property type="match status" value="1"/>
</dbReference>
<keyword evidence="5" id="KW-1185">Reference proteome</keyword>
<accession>A0A1D4HI66</accession>
<dbReference type="InterPro" id="IPR050270">
    <property type="entry name" value="DegV_domain_contain"/>
</dbReference>
<dbReference type="Gene3D" id="3.30.1180.10">
    <property type="match status" value="1"/>
</dbReference>
<dbReference type="NCBIfam" id="NF038249">
    <property type="entry name" value="fatty_FakB1"/>
    <property type="match status" value="1"/>
</dbReference>
<dbReference type="EMBL" id="FMPG01000001">
    <property type="protein sequence ID" value="SCS36859.1"/>
    <property type="molecule type" value="Genomic_DNA"/>
</dbReference>
<dbReference type="PANTHER" id="PTHR33434:SF2">
    <property type="entry name" value="FATTY ACID-BINDING PROTEIN TM_1468"/>
    <property type="match status" value="1"/>
</dbReference>
<dbReference type="Pfam" id="PF02645">
    <property type="entry name" value="DegV"/>
    <property type="match status" value="1"/>
</dbReference>
<evidence type="ECO:0000256" key="1">
    <source>
        <dbReference type="ARBA" id="ARBA00003238"/>
    </source>
</evidence>
<gene>
    <name evidence="4" type="ORF">SAMEA2297795_00359</name>
    <name evidence="3" type="ORF">SAMEA2297796_00266</name>
</gene>